<protein>
    <submittedName>
        <fullName evidence="1">Uncharacterized protein</fullName>
    </submittedName>
</protein>
<keyword evidence="2" id="KW-1185">Reference proteome</keyword>
<name>A0A7R9L372_9ACAR</name>
<reference evidence="1" key="1">
    <citation type="submission" date="2020-11" db="EMBL/GenBank/DDBJ databases">
        <authorList>
            <person name="Tran Van P."/>
        </authorList>
    </citation>
    <scope>NUCLEOTIDE SEQUENCE</scope>
</reference>
<sequence>MWPTIAELTPKCWPMCCKDWVFRAKNSTNLGDKRRRHRLVSLPIDSRNR</sequence>
<organism evidence="1">
    <name type="scientific">Medioppia subpectinata</name>
    <dbReference type="NCBI Taxonomy" id="1979941"/>
    <lineage>
        <taxon>Eukaryota</taxon>
        <taxon>Metazoa</taxon>
        <taxon>Ecdysozoa</taxon>
        <taxon>Arthropoda</taxon>
        <taxon>Chelicerata</taxon>
        <taxon>Arachnida</taxon>
        <taxon>Acari</taxon>
        <taxon>Acariformes</taxon>
        <taxon>Sarcoptiformes</taxon>
        <taxon>Oribatida</taxon>
        <taxon>Brachypylina</taxon>
        <taxon>Oppioidea</taxon>
        <taxon>Oppiidae</taxon>
        <taxon>Medioppia</taxon>
    </lineage>
</organism>
<evidence type="ECO:0000313" key="2">
    <source>
        <dbReference type="Proteomes" id="UP000759131"/>
    </source>
</evidence>
<proteinExistence type="predicted"/>
<accession>A0A7R9L372</accession>
<dbReference type="AlphaFoldDB" id="A0A7R9L372"/>
<evidence type="ECO:0000313" key="1">
    <source>
        <dbReference type="EMBL" id="CAD7633977.1"/>
    </source>
</evidence>
<dbReference type="EMBL" id="OC868315">
    <property type="protein sequence ID" value="CAD7633977.1"/>
    <property type="molecule type" value="Genomic_DNA"/>
</dbReference>
<dbReference type="Proteomes" id="UP000759131">
    <property type="component" value="Unassembled WGS sequence"/>
</dbReference>
<dbReference type="EMBL" id="CAJPIZ010013740">
    <property type="protein sequence ID" value="CAG2114407.1"/>
    <property type="molecule type" value="Genomic_DNA"/>
</dbReference>
<gene>
    <name evidence="1" type="ORF">OSB1V03_LOCUS14373</name>
</gene>